<organism evidence="2 3">
    <name type="scientific">Petrolisthes manimaculis</name>
    <dbReference type="NCBI Taxonomy" id="1843537"/>
    <lineage>
        <taxon>Eukaryota</taxon>
        <taxon>Metazoa</taxon>
        <taxon>Ecdysozoa</taxon>
        <taxon>Arthropoda</taxon>
        <taxon>Crustacea</taxon>
        <taxon>Multicrustacea</taxon>
        <taxon>Malacostraca</taxon>
        <taxon>Eumalacostraca</taxon>
        <taxon>Eucarida</taxon>
        <taxon>Decapoda</taxon>
        <taxon>Pleocyemata</taxon>
        <taxon>Anomura</taxon>
        <taxon>Galatheoidea</taxon>
        <taxon>Porcellanidae</taxon>
        <taxon>Petrolisthes</taxon>
    </lineage>
</organism>
<gene>
    <name evidence="2" type="ORF">Pmani_039515</name>
</gene>
<keyword evidence="3" id="KW-1185">Reference proteome</keyword>
<feature type="region of interest" description="Disordered" evidence="1">
    <location>
        <begin position="1"/>
        <end position="79"/>
    </location>
</feature>
<feature type="compositionally biased region" description="Polar residues" evidence="1">
    <location>
        <begin position="23"/>
        <end position="48"/>
    </location>
</feature>
<sequence length="79" mass="8303">MEGVPRPFHARLTVSGGGVGPQGQYTQAAASSTPSGNTPTPQTASPSQRRAPWRASPRDSRDESGRVVVPRITGFGLQM</sequence>
<dbReference type="Proteomes" id="UP001292094">
    <property type="component" value="Unassembled WGS sequence"/>
</dbReference>
<feature type="compositionally biased region" description="Basic and acidic residues" evidence="1">
    <location>
        <begin position="56"/>
        <end position="65"/>
    </location>
</feature>
<evidence type="ECO:0000313" key="3">
    <source>
        <dbReference type="Proteomes" id="UP001292094"/>
    </source>
</evidence>
<evidence type="ECO:0000256" key="1">
    <source>
        <dbReference type="SAM" id="MobiDB-lite"/>
    </source>
</evidence>
<proteinExistence type="predicted"/>
<evidence type="ECO:0000313" key="2">
    <source>
        <dbReference type="EMBL" id="KAK4287416.1"/>
    </source>
</evidence>
<name>A0AAE1NEZ6_9EUCA</name>
<protein>
    <submittedName>
        <fullName evidence="2">Uncharacterized protein</fullName>
    </submittedName>
</protein>
<reference evidence="2" key="1">
    <citation type="submission" date="2023-11" db="EMBL/GenBank/DDBJ databases">
        <title>Genome assemblies of two species of porcelain crab, Petrolisthes cinctipes and Petrolisthes manimaculis (Anomura: Porcellanidae).</title>
        <authorList>
            <person name="Angst P."/>
        </authorList>
    </citation>
    <scope>NUCLEOTIDE SEQUENCE</scope>
    <source>
        <strain evidence="2">PB745_02</strain>
        <tissue evidence="2">Gill</tissue>
    </source>
</reference>
<comment type="caution">
    <text evidence="2">The sequence shown here is derived from an EMBL/GenBank/DDBJ whole genome shotgun (WGS) entry which is preliminary data.</text>
</comment>
<dbReference type="EMBL" id="JAWZYT010006868">
    <property type="protein sequence ID" value="KAK4287416.1"/>
    <property type="molecule type" value="Genomic_DNA"/>
</dbReference>
<dbReference type="AlphaFoldDB" id="A0AAE1NEZ6"/>
<accession>A0AAE1NEZ6</accession>